<sequence>MITIALIGLLAMSFAARADEAFHWQQAESVTGENPLKHYFGNGYQLISHNTGITDSFKLNGLLQSELISTYLFHGSAGIVKCIERSRFFVGDVQGDWIKQKSRVVCGRL</sequence>
<evidence type="ECO:0000313" key="3">
    <source>
        <dbReference type="Proteomes" id="UP000256845"/>
    </source>
</evidence>
<keyword evidence="3" id="KW-1185">Reference proteome</keyword>
<gene>
    <name evidence="2" type="ORF">DFP90_1177</name>
</gene>
<organism evidence="2 3">
    <name type="scientific">Aestuariispira insulae</name>
    <dbReference type="NCBI Taxonomy" id="1461337"/>
    <lineage>
        <taxon>Bacteria</taxon>
        <taxon>Pseudomonadati</taxon>
        <taxon>Pseudomonadota</taxon>
        <taxon>Alphaproteobacteria</taxon>
        <taxon>Rhodospirillales</taxon>
        <taxon>Kiloniellaceae</taxon>
        <taxon>Aestuariispira</taxon>
    </lineage>
</organism>
<reference evidence="2 3" key="1">
    <citation type="submission" date="2018-07" db="EMBL/GenBank/DDBJ databases">
        <title>Genomic Encyclopedia of Type Strains, Phase III (KMG-III): the genomes of soil and plant-associated and newly described type strains.</title>
        <authorList>
            <person name="Whitman W."/>
        </authorList>
    </citation>
    <scope>NUCLEOTIDE SEQUENCE [LARGE SCALE GENOMIC DNA]</scope>
    <source>
        <strain evidence="2 3">CECT 8488</strain>
    </source>
</reference>
<dbReference type="AlphaFoldDB" id="A0A3D9H3M4"/>
<evidence type="ECO:0000313" key="2">
    <source>
        <dbReference type="EMBL" id="RED44104.1"/>
    </source>
</evidence>
<proteinExistence type="predicted"/>
<feature type="signal peptide" evidence="1">
    <location>
        <begin position="1"/>
        <end position="18"/>
    </location>
</feature>
<evidence type="ECO:0000256" key="1">
    <source>
        <dbReference type="SAM" id="SignalP"/>
    </source>
</evidence>
<accession>A0A3D9H3M4</accession>
<protein>
    <submittedName>
        <fullName evidence="2">Uncharacterized protein</fullName>
    </submittedName>
</protein>
<keyword evidence="1" id="KW-0732">Signal</keyword>
<dbReference type="Proteomes" id="UP000256845">
    <property type="component" value="Unassembled WGS sequence"/>
</dbReference>
<dbReference type="RefSeq" id="WP_147301090.1">
    <property type="nucleotide sequence ID" value="NZ_QRDW01000017.1"/>
</dbReference>
<comment type="caution">
    <text evidence="2">The sequence shown here is derived from an EMBL/GenBank/DDBJ whole genome shotgun (WGS) entry which is preliminary data.</text>
</comment>
<feature type="chain" id="PRO_5017785708" evidence="1">
    <location>
        <begin position="19"/>
        <end position="109"/>
    </location>
</feature>
<dbReference type="EMBL" id="QRDW01000017">
    <property type="protein sequence ID" value="RED44104.1"/>
    <property type="molecule type" value="Genomic_DNA"/>
</dbReference>
<name>A0A3D9H3M4_9PROT</name>